<dbReference type="PROSITE" id="PS51421">
    <property type="entry name" value="RAS"/>
    <property type="match status" value="1"/>
</dbReference>
<dbReference type="PROSITE" id="PS51419">
    <property type="entry name" value="RAB"/>
    <property type="match status" value="1"/>
</dbReference>
<dbReference type="InterPro" id="IPR001806">
    <property type="entry name" value="Small_GTPase"/>
</dbReference>
<dbReference type="SMART" id="SM00175">
    <property type="entry name" value="RAB"/>
    <property type="match status" value="1"/>
</dbReference>
<name>A0A7S1YM28_9EUKA</name>
<dbReference type="InterPro" id="IPR027417">
    <property type="entry name" value="P-loop_NTPase"/>
</dbReference>
<gene>
    <name evidence="4" type="ORF">SSP0437_LOCUS12395</name>
</gene>
<dbReference type="SMART" id="SM00173">
    <property type="entry name" value="RAS"/>
    <property type="match status" value="1"/>
</dbReference>
<dbReference type="PANTHER" id="PTHR47981:SF20">
    <property type="entry name" value="RAS-RELATED PROTEIN RAB-7A"/>
    <property type="match status" value="1"/>
</dbReference>
<evidence type="ECO:0000256" key="1">
    <source>
        <dbReference type="ARBA" id="ARBA00006270"/>
    </source>
</evidence>
<dbReference type="SMART" id="SM00176">
    <property type="entry name" value="RAN"/>
    <property type="match status" value="1"/>
</dbReference>
<dbReference type="GO" id="GO:0005525">
    <property type="term" value="F:GTP binding"/>
    <property type="evidence" value="ECO:0007669"/>
    <property type="project" value="UniProtKB-KW"/>
</dbReference>
<accession>A0A7S1YM28</accession>
<dbReference type="NCBIfam" id="TIGR00231">
    <property type="entry name" value="small_GTP"/>
    <property type="match status" value="1"/>
</dbReference>
<evidence type="ECO:0000256" key="3">
    <source>
        <dbReference type="ARBA" id="ARBA00023134"/>
    </source>
</evidence>
<comment type="similarity">
    <text evidence="1">Belongs to the small GTPase superfamily. Rab family.</text>
</comment>
<dbReference type="FunFam" id="3.40.50.300:FF:000808">
    <property type="entry name" value="Small GTP-binding protein, putative"/>
    <property type="match status" value="1"/>
</dbReference>
<dbReference type="PROSITE" id="PS51420">
    <property type="entry name" value="RHO"/>
    <property type="match status" value="1"/>
</dbReference>
<keyword evidence="2" id="KW-0547">Nucleotide-binding</keyword>
<dbReference type="SMART" id="SM00174">
    <property type="entry name" value="RHO"/>
    <property type="match status" value="1"/>
</dbReference>
<dbReference type="PRINTS" id="PR00449">
    <property type="entry name" value="RASTRNSFRMNG"/>
</dbReference>
<sequence>MSQTLLAKIVIIGDSGSGKTAILDRVVHRTFTSQYKATIGSNFLTTTIIANDTAVTLQLWDTAGQERFQSLGNAFYRGADVAVVVFDVTVLASFRHVPRWAGEFGGTVGGAREHVPLILVGNKTDVGDRAVDEEEARAWALANGFVGYYETSAKTGAGVDAAFRAVATAVAEANPPSSSTRYQNASVDVLTGDDLGKPKEEAACCT</sequence>
<organism evidence="4">
    <name type="scientific">Sexangularia sp. CB-2014</name>
    <dbReference type="NCBI Taxonomy" id="1486929"/>
    <lineage>
        <taxon>Eukaryota</taxon>
        <taxon>Amoebozoa</taxon>
        <taxon>Tubulinea</taxon>
        <taxon>Elardia</taxon>
        <taxon>Arcellinida</taxon>
        <taxon>Arcellinida incertae sedis</taxon>
        <taxon>Sexangularia</taxon>
    </lineage>
</organism>
<dbReference type="GO" id="GO:0003924">
    <property type="term" value="F:GTPase activity"/>
    <property type="evidence" value="ECO:0007669"/>
    <property type="project" value="InterPro"/>
</dbReference>
<dbReference type="AlphaFoldDB" id="A0A7S1YM28"/>
<dbReference type="SUPFAM" id="SSF52540">
    <property type="entry name" value="P-loop containing nucleoside triphosphate hydrolases"/>
    <property type="match status" value="1"/>
</dbReference>
<protein>
    <submittedName>
        <fullName evidence="4">Uncharacterized protein</fullName>
    </submittedName>
</protein>
<dbReference type="EMBL" id="HBGL01015804">
    <property type="protein sequence ID" value="CAD9309400.1"/>
    <property type="molecule type" value="Transcribed_RNA"/>
</dbReference>
<evidence type="ECO:0000313" key="4">
    <source>
        <dbReference type="EMBL" id="CAD9309400.1"/>
    </source>
</evidence>
<dbReference type="Pfam" id="PF00071">
    <property type="entry name" value="Ras"/>
    <property type="match status" value="1"/>
</dbReference>
<reference evidence="4" key="1">
    <citation type="submission" date="2021-01" db="EMBL/GenBank/DDBJ databases">
        <authorList>
            <person name="Corre E."/>
            <person name="Pelletier E."/>
            <person name="Niang G."/>
            <person name="Scheremetjew M."/>
            <person name="Finn R."/>
            <person name="Kale V."/>
            <person name="Holt S."/>
            <person name="Cochrane G."/>
            <person name="Meng A."/>
            <person name="Brown T."/>
            <person name="Cohen L."/>
        </authorList>
    </citation>
    <scope>NUCLEOTIDE SEQUENCE</scope>
    <source>
        <strain evidence="4">ATCC 50979</strain>
    </source>
</reference>
<proteinExistence type="inferred from homology"/>
<evidence type="ECO:0000256" key="2">
    <source>
        <dbReference type="ARBA" id="ARBA00022741"/>
    </source>
</evidence>
<dbReference type="PANTHER" id="PTHR47981">
    <property type="entry name" value="RAB FAMILY"/>
    <property type="match status" value="1"/>
</dbReference>
<dbReference type="Gene3D" id="3.40.50.300">
    <property type="entry name" value="P-loop containing nucleotide triphosphate hydrolases"/>
    <property type="match status" value="1"/>
</dbReference>
<keyword evidence="3" id="KW-0342">GTP-binding</keyword>
<dbReference type="InterPro" id="IPR005225">
    <property type="entry name" value="Small_GTP-bd"/>
</dbReference>